<keyword evidence="2" id="KW-1185">Reference proteome</keyword>
<dbReference type="Proteomes" id="UP001234202">
    <property type="component" value="Unassembled WGS sequence"/>
</dbReference>
<evidence type="ECO:0000313" key="1">
    <source>
        <dbReference type="EMBL" id="KAJ9127698.1"/>
    </source>
</evidence>
<accession>A0ACC2XVM3</accession>
<gene>
    <name evidence="1" type="ORF">QFC24_001108</name>
</gene>
<dbReference type="EMBL" id="JASBWV010000002">
    <property type="protein sequence ID" value="KAJ9127698.1"/>
    <property type="molecule type" value="Genomic_DNA"/>
</dbReference>
<sequence>MKTLFHLSTEILMCAYDLRETLEIGLDESRTPSMAEKTEMFKSCDIILAGAEKTQGILNAVLEYHANTNRSAEMPAFSQIRNTDESEEMEDIIAEALHDAVEQEKLKKAALGQDLSLVETVVEIVPRKMGWKIARDGAAIKKYVVSILFLVSVC</sequence>
<name>A0ACC2XVM3_9TREE</name>
<evidence type="ECO:0000313" key="2">
    <source>
        <dbReference type="Proteomes" id="UP001234202"/>
    </source>
</evidence>
<protein>
    <submittedName>
        <fullName evidence="1">Uncharacterized protein</fullName>
    </submittedName>
</protein>
<comment type="caution">
    <text evidence="1">The sequence shown here is derived from an EMBL/GenBank/DDBJ whole genome shotgun (WGS) entry which is preliminary data.</text>
</comment>
<reference evidence="1" key="1">
    <citation type="submission" date="2023-04" db="EMBL/GenBank/DDBJ databases">
        <title>Draft Genome sequencing of Naganishia species isolated from polar environments using Oxford Nanopore Technology.</title>
        <authorList>
            <person name="Leo P."/>
            <person name="Venkateswaran K."/>
        </authorList>
    </citation>
    <scope>NUCLEOTIDE SEQUENCE</scope>
    <source>
        <strain evidence="1">DBVPG 5303</strain>
    </source>
</reference>
<proteinExistence type="predicted"/>
<organism evidence="1 2">
    <name type="scientific">Naganishia onofrii</name>
    <dbReference type="NCBI Taxonomy" id="1851511"/>
    <lineage>
        <taxon>Eukaryota</taxon>
        <taxon>Fungi</taxon>
        <taxon>Dikarya</taxon>
        <taxon>Basidiomycota</taxon>
        <taxon>Agaricomycotina</taxon>
        <taxon>Tremellomycetes</taxon>
        <taxon>Filobasidiales</taxon>
        <taxon>Filobasidiaceae</taxon>
        <taxon>Naganishia</taxon>
    </lineage>
</organism>